<dbReference type="Proteomes" id="UP000324632">
    <property type="component" value="Chromosome 6"/>
</dbReference>
<organism evidence="13 14">
    <name type="scientific">Triplophysa tibetana</name>
    <dbReference type="NCBI Taxonomy" id="1572043"/>
    <lineage>
        <taxon>Eukaryota</taxon>
        <taxon>Metazoa</taxon>
        <taxon>Chordata</taxon>
        <taxon>Craniata</taxon>
        <taxon>Vertebrata</taxon>
        <taxon>Euteleostomi</taxon>
        <taxon>Actinopterygii</taxon>
        <taxon>Neopterygii</taxon>
        <taxon>Teleostei</taxon>
        <taxon>Ostariophysi</taxon>
        <taxon>Cypriniformes</taxon>
        <taxon>Nemacheilidae</taxon>
        <taxon>Triplophysa</taxon>
    </lineage>
</organism>
<dbReference type="SMART" id="SM00280">
    <property type="entry name" value="KAZAL"/>
    <property type="match status" value="1"/>
</dbReference>
<evidence type="ECO:0000256" key="1">
    <source>
        <dbReference type="ARBA" id="ARBA00004613"/>
    </source>
</evidence>
<dbReference type="InterPro" id="IPR003599">
    <property type="entry name" value="Ig_sub"/>
</dbReference>
<evidence type="ECO:0000256" key="4">
    <source>
        <dbReference type="ARBA" id="ARBA00022729"/>
    </source>
</evidence>
<feature type="domain" description="Kazal-like" evidence="12">
    <location>
        <begin position="80"/>
        <end position="127"/>
    </location>
</feature>
<keyword evidence="2" id="KW-0964">Secreted</keyword>
<evidence type="ECO:0000313" key="14">
    <source>
        <dbReference type="Proteomes" id="UP000324632"/>
    </source>
</evidence>
<dbReference type="InterPro" id="IPR007110">
    <property type="entry name" value="Ig-like_dom"/>
</dbReference>
<proteinExistence type="predicted"/>
<dbReference type="InterPro" id="IPR015943">
    <property type="entry name" value="WD40/YVTN_repeat-like_dom_sf"/>
</dbReference>
<dbReference type="AlphaFoldDB" id="A0A5A9PHS4"/>
<keyword evidence="6" id="KW-0106">Calcium</keyword>
<dbReference type="SUPFAM" id="SSF48726">
    <property type="entry name" value="Immunoglobulin"/>
    <property type="match status" value="2"/>
</dbReference>
<dbReference type="EMBL" id="SOYY01000006">
    <property type="protein sequence ID" value="KAA0720526.1"/>
    <property type="molecule type" value="Genomic_DNA"/>
</dbReference>
<dbReference type="SUPFAM" id="SSF75011">
    <property type="entry name" value="3-carboxy-cis,cis-mucoante lactonizing enzyme"/>
    <property type="match status" value="1"/>
</dbReference>
<comment type="subcellular location">
    <subcellularLocation>
        <location evidence="1">Secreted</location>
    </subcellularLocation>
</comment>
<keyword evidence="9" id="KW-0393">Immunoglobulin domain</keyword>
<protein>
    <submittedName>
        <fullName evidence="13">Follistatin-related protein 4</fullName>
    </submittedName>
</protein>
<dbReference type="InterPro" id="IPR036058">
    <property type="entry name" value="Kazal_dom_sf"/>
</dbReference>
<dbReference type="CDD" id="cd00096">
    <property type="entry name" value="Ig"/>
    <property type="match status" value="1"/>
</dbReference>
<comment type="caution">
    <text evidence="13">The sequence shown here is derived from an EMBL/GenBank/DDBJ whole genome shotgun (WGS) entry which is preliminary data.</text>
</comment>
<dbReference type="Pfam" id="PF07648">
    <property type="entry name" value="Kazal_2"/>
    <property type="match status" value="1"/>
</dbReference>
<dbReference type="Gene3D" id="2.130.10.10">
    <property type="entry name" value="YVTN repeat-like/Quinoprotein amine dehydrogenase"/>
    <property type="match status" value="1"/>
</dbReference>
<evidence type="ECO:0000256" key="7">
    <source>
        <dbReference type="ARBA" id="ARBA00023157"/>
    </source>
</evidence>
<dbReference type="SMART" id="SM00409">
    <property type="entry name" value="IG"/>
    <property type="match status" value="2"/>
</dbReference>
<dbReference type="PANTHER" id="PTHR10913:SF9">
    <property type="entry name" value="FOLLISTATIN-RELATED PROTEIN 4"/>
    <property type="match status" value="1"/>
</dbReference>
<feature type="domain" description="Ig-like" evidence="11">
    <location>
        <begin position="331"/>
        <end position="416"/>
    </location>
</feature>
<dbReference type="FunFam" id="3.30.60.30:FF:000007">
    <property type="entry name" value="follistatin-related protein 5 isoform X1"/>
    <property type="match status" value="1"/>
</dbReference>
<dbReference type="PROSITE" id="PS51465">
    <property type="entry name" value="KAZAL_2"/>
    <property type="match status" value="1"/>
</dbReference>
<evidence type="ECO:0000313" key="13">
    <source>
        <dbReference type="EMBL" id="KAA0720526.1"/>
    </source>
</evidence>
<dbReference type="InterPro" id="IPR002350">
    <property type="entry name" value="Kazal_dom"/>
</dbReference>
<dbReference type="Pfam" id="PF13927">
    <property type="entry name" value="Ig_3"/>
    <property type="match status" value="2"/>
</dbReference>
<dbReference type="GO" id="GO:0030154">
    <property type="term" value="P:cell differentiation"/>
    <property type="evidence" value="ECO:0007669"/>
    <property type="project" value="TreeGrafter"/>
</dbReference>
<gene>
    <name evidence="13" type="ORF">E1301_Tti016818</name>
</gene>
<dbReference type="InterPro" id="IPR050653">
    <property type="entry name" value="Prot_Inhib_GrowthFact_Antg"/>
</dbReference>
<dbReference type="InterPro" id="IPR011992">
    <property type="entry name" value="EF-hand-dom_pair"/>
</dbReference>
<keyword evidence="5" id="KW-0677">Repeat</keyword>
<dbReference type="PROSITE" id="PS00018">
    <property type="entry name" value="EF_HAND_1"/>
    <property type="match status" value="1"/>
</dbReference>
<dbReference type="FunFam" id="2.60.40.10:FF:000653">
    <property type="entry name" value="Follistatin like 4"/>
    <property type="match status" value="1"/>
</dbReference>
<evidence type="ECO:0000256" key="6">
    <source>
        <dbReference type="ARBA" id="ARBA00022837"/>
    </source>
</evidence>
<sequence length="827" mass="92633">MGWLGVWILSSLLGSSLSLAHGVSAGSDRRLKERLDGLEVMPYGGAGNKDSQNEGPCRRTYCGRGRECVVRDVTGRAECVCQERCHSSFVPVCGSDGHFYDNHCELYRTACLQRRRIYVLHSKDCFFKGNTCTMAEYNQLKSMLLDMQHRSRTDGKQTVENAMDQRRATVDTLFQYLDLNQDGRLRGGELAEISKKEHLEDILVQCTMQDLLRYDDYNNDGQLTLQELYTAFQVIQLSLAEDKRVSVTTVTVGLSAVLSCAIQGTLRPPIIWKRNGIILNFLDLEDINDFGDDGSLYITKVTTIHMGNYSCHAYEYEELSQTHVLQVNVPPVILVYPETQAQEPGVAASLRCHAEGVPNPKLTWLKNGLDLQPHGSKQLSLLVNGSELHISSVRYEDTGAYTCIARNEVGVDEDISSLFVEDSARKTLANILWREEGLSVGNMFYVFSDEGITILQPGNCEIRRHIKRSERILGSHEELCPTSTSDSQQKCVWASAVNVRDKYVYVSQPLHNRLLMVDTQTQKVIQAVETEPMPVKLFYDKSHDQLWVLSWGDLLKSTSTLQVISSASLGDQHRFIRTPFERVEDFYIPPTNLIITHVRFGFVYLKSEAAVHKIDLETFNLVKTISLKNYSCVPASMAYTHLIGYYFIECQGPNPQLLIDSVTDVVIGPNPTITGQPFVSPDGRFVVSADKRRGKLQVQIISFQGELLLSHEMDVSFAISHLEFQPSFTEFNQYVVVTSSAKGSEVVFSDLSTGTSQVLKNIKEPIPATSWIWGKTNRLVVSSGVFGRYLVTSSAESLFVLDGKQSLSHCEVSDIKTGNTVVWVGEV</sequence>
<feature type="chain" id="PRO_5022861806" evidence="10">
    <location>
        <begin position="19"/>
        <end position="827"/>
    </location>
</feature>
<evidence type="ECO:0000256" key="2">
    <source>
        <dbReference type="ARBA" id="ARBA00022525"/>
    </source>
</evidence>
<dbReference type="PROSITE" id="PS50835">
    <property type="entry name" value="IG_LIKE"/>
    <property type="match status" value="2"/>
</dbReference>
<evidence type="ECO:0000256" key="10">
    <source>
        <dbReference type="SAM" id="SignalP"/>
    </source>
</evidence>
<evidence type="ECO:0000259" key="11">
    <source>
        <dbReference type="PROSITE" id="PS50835"/>
    </source>
</evidence>
<dbReference type="SUPFAM" id="SSF100895">
    <property type="entry name" value="Kazal-type serine protease inhibitors"/>
    <property type="match status" value="1"/>
</dbReference>
<keyword evidence="3" id="KW-0479">Metal-binding</keyword>
<dbReference type="InterPro" id="IPR013783">
    <property type="entry name" value="Ig-like_fold"/>
</dbReference>
<keyword evidence="7" id="KW-1015">Disulfide bond</keyword>
<dbReference type="GO" id="GO:0005615">
    <property type="term" value="C:extracellular space"/>
    <property type="evidence" value="ECO:0007669"/>
    <property type="project" value="TreeGrafter"/>
</dbReference>
<keyword evidence="8" id="KW-0325">Glycoprotein</keyword>
<dbReference type="FunFam" id="1.10.238.10:FF:000311">
    <property type="entry name" value="Follistatin-like 4"/>
    <property type="match status" value="1"/>
</dbReference>
<dbReference type="FunFam" id="2.60.40.10:FF:002358">
    <property type="entry name" value="Follistatin like 4"/>
    <property type="match status" value="1"/>
</dbReference>
<evidence type="ECO:0000256" key="8">
    <source>
        <dbReference type="ARBA" id="ARBA00023180"/>
    </source>
</evidence>
<keyword evidence="14" id="KW-1185">Reference proteome</keyword>
<dbReference type="CDD" id="cd05736">
    <property type="entry name" value="IgI_2_Follistatin_like"/>
    <property type="match status" value="1"/>
</dbReference>
<dbReference type="InterPro" id="IPR018247">
    <property type="entry name" value="EF_Hand_1_Ca_BS"/>
</dbReference>
<name>A0A5A9PHS4_9TELE</name>
<dbReference type="GO" id="GO:0030510">
    <property type="term" value="P:regulation of BMP signaling pathway"/>
    <property type="evidence" value="ECO:0007669"/>
    <property type="project" value="TreeGrafter"/>
</dbReference>
<feature type="domain" description="Ig-like" evidence="11">
    <location>
        <begin position="243"/>
        <end position="328"/>
    </location>
</feature>
<dbReference type="PANTHER" id="PTHR10913">
    <property type="entry name" value="FOLLISTATIN-RELATED"/>
    <property type="match status" value="1"/>
</dbReference>
<dbReference type="InterPro" id="IPR036179">
    <property type="entry name" value="Ig-like_dom_sf"/>
</dbReference>
<dbReference type="Gene3D" id="2.60.40.10">
    <property type="entry name" value="Immunoglobulins"/>
    <property type="match status" value="2"/>
</dbReference>
<feature type="signal peptide" evidence="10">
    <location>
        <begin position="1"/>
        <end position="18"/>
    </location>
</feature>
<reference evidence="13 14" key="1">
    <citation type="journal article" date="2019" name="Mol. Ecol. Resour.">
        <title>Chromosome-level genome assembly of Triplophysa tibetana, a fish adapted to the harsh high-altitude environment of the Tibetan Plateau.</title>
        <authorList>
            <person name="Yang X."/>
            <person name="Liu H."/>
            <person name="Ma Z."/>
            <person name="Zou Y."/>
            <person name="Zou M."/>
            <person name="Mao Y."/>
            <person name="Li X."/>
            <person name="Wang H."/>
            <person name="Chen T."/>
            <person name="Wang W."/>
            <person name="Yang R."/>
        </authorList>
    </citation>
    <scope>NUCLEOTIDE SEQUENCE [LARGE SCALE GENOMIC DNA]</scope>
    <source>
        <strain evidence="13">TTIB1903HZAU</strain>
        <tissue evidence="13">Muscle</tissue>
    </source>
</reference>
<dbReference type="Gene3D" id="1.10.238.10">
    <property type="entry name" value="EF-hand"/>
    <property type="match status" value="1"/>
</dbReference>
<dbReference type="SMART" id="SM00408">
    <property type="entry name" value="IGc2"/>
    <property type="match status" value="2"/>
</dbReference>
<evidence type="ECO:0000256" key="3">
    <source>
        <dbReference type="ARBA" id="ARBA00022723"/>
    </source>
</evidence>
<evidence type="ECO:0000256" key="5">
    <source>
        <dbReference type="ARBA" id="ARBA00022737"/>
    </source>
</evidence>
<accession>A0A5A9PHS4</accession>
<dbReference type="Gene3D" id="3.30.60.30">
    <property type="match status" value="1"/>
</dbReference>
<dbReference type="InterPro" id="IPR003598">
    <property type="entry name" value="Ig_sub2"/>
</dbReference>
<keyword evidence="4 10" id="KW-0732">Signal</keyword>
<dbReference type="GO" id="GO:0046872">
    <property type="term" value="F:metal ion binding"/>
    <property type="evidence" value="ECO:0007669"/>
    <property type="project" value="UniProtKB-KW"/>
</dbReference>
<evidence type="ECO:0000256" key="9">
    <source>
        <dbReference type="ARBA" id="ARBA00023319"/>
    </source>
</evidence>
<dbReference type="SUPFAM" id="SSF47473">
    <property type="entry name" value="EF-hand"/>
    <property type="match status" value="1"/>
</dbReference>
<evidence type="ECO:0000259" key="12">
    <source>
        <dbReference type="PROSITE" id="PS51465"/>
    </source>
</evidence>